<name>A0ABW1QVV6_9ACTN</name>
<dbReference type="RefSeq" id="WP_128219397.1">
    <property type="nucleotide sequence ID" value="NZ_CP034929.1"/>
</dbReference>
<reference evidence="9" key="1">
    <citation type="journal article" date="2019" name="Int. J. Syst. Evol. Microbiol.">
        <title>The Global Catalogue of Microorganisms (GCM) 10K type strain sequencing project: providing services to taxonomists for standard genome sequencing and annotation.</title>
        <authorList>
            <consortium name="The Broad Institute Genomics Platform"/>
            <consortium name="The Broad Institute Genome Sequencing Center for Infectious Disease"/>
            <person name="Wu L."/>
            <person name="Ma J."/>
        </authorList>
    </citation>
    <scope>NUCLEOTIDE SEQUENCE [LARGE SCALE GENOMIC DNA]</scope>
    <source>
        <strain evidence="9">DFY28</strain>
    </source>
</reference>
<keyword evidence="4 6" id="KW-1133">Transmembrane helix</keyword>
<gene>
    <name evidence="8" type="ORF">ACFPWU_04845</name>
</gene>
<feature type="transmembrane region" description="Helical" evidence="6">
    <location>
        <begin position="43"/>
        <end position="61"/>
    </location>
</feature>
<sequence>MSPKSLYRGVARVEAVTWAMLIIGLVLKYVTETTDLVVRVGGMLHGAAFLAYCVVTTFVAVDQKWGVGRWLVGVLSSIPPFLTLWFEHHVEKKQLVTDAWRLGNEPARGPLEHASAFVIRKPVQGAAVGVVLVAVLFVVALMIGPPGGGSH</sequence>
<feature type="transmembrane region" description="Helical" evidence="6">
    <location>
        <begin position="15"/>
        <end position="31"/>
    </location>
</feature>
<evidence type="ECO:0000259" key="7">
    <source>
        <dbReference type="Pfam" id="PF12823"/>
    </source>
</evidence>
<accession>A0ABW1QVV6</accession>
<protein>
    <submittedName>
        <fullName evidence="8">DUF3817 domain-containing protein</fullName>
    </submittedName>
</protein>
<proteinExistence type="predicted"/>
<evidence type="ECO:0000313" key="9">
    <source>
        <dbReference type="Proteomes" id="UP001596098"/>
    </source>
</evidence>
<dbReference type="PANTHER" id="PTHR40077:SF1">
    <property type="entry name" value="MEMBRANE PROTEIN"/>
    <property type="match status" value="1"/>
</dbReference>
<dbReference type="Pfam" id="PF12823">
    <property type="entry name" value="DUF3817"/>
    <property type="match status" value="1"/>
</dbReference>
<keyword evidence="2" id="KW-1003">Cell membrane</keyword>
<feature type="transmembrane region" description="Helical" evidence="6">
    <location>
        <begin position="125"/>
        <end position="144"/>
    </location>
</feature>
<dbReference type="Proteomes" id="UP001596098">
    <property type="component" value="Unassembled WGS sequence"/>
</dbReference>
<comment type="subcellular location">
    <subcellularLocation>
        <location evidence="1">Cell membrane</location>
        <topology evidence="1">Multi-pass membrane protein</topology>
    </subcellularLocation>
</comment>
<evidence type="ECO:0000256" key="1">
    <source>
        <dbReference type="ARBA" id="ARBA00004651"/>
    </source>
</evidence>
<keyword evidence="5 6" id="KW-0472">Membrane</keyword>
<evidence type="ECO:0000256" key="6">
    <source>
        <dbReference type="SAM" id="Phobius"/>
    </source>
</evidence>
<dbReference type="NCBIfam" id="TIGR03954">
    <property type="entry name" value="integ_memb_HG"/>
    <property type="match status" value="1"/>
</dbReference>
<keyword evidence="3 6" id="KW-0812">Transmembrane</keyword>
<organism evidence="8 9">
    <name type="scientific">Nocardioides yefusunii</name>
    <dbReference type="NCBI Taxonomy" id="2500546"/>
    <lineage>
        <taxon>Bacteria</taxon>
        <taxon>Bacillati</taxon>
        <taxon>Actinomycetota</taxon>
        <taxon>Actinomycetes</taxon>
        <taxon>Propionibacteriales</taxon>
        <taxon>Nocardioidaceae</taxon>
        <taxon>Nocardioides</taxon>
    </lineage>
</organism>
<dbReference type="EMBL" id="JBHSQI010000002">
    <property type="protein sequence ID" value="MFC6152987.1"/>
    <property type="molecule type" value="Genomic_DNA"/>
</dbReference>
<feature type="domain" description="DUF3817" evidence="7">
    <location>
        <begin position="6"/>
        <end position="91"/>
    </location>
</feature>
<evidence type="ECO:0000256" key="3">
    <source>
        <dbReference type="ARBA" id="ARBA00022692"/>
    </source>
</evidence>
<evidence type="ECO:0000256" key="5">
    <source>
        <dbReference type="ARBA" id="ARBA00023136"/>
    </source>
</evidence>
<keyword evidence="9" id="KW-1185">Reference proteome</keyword>
<dbReference type="InterPro" id="IPR023845">
    <property type="entry name" value="DUF3817_TM"/>
</dbReference>
<evidence type="ECO:0000256" key="2">
    <source>
        <dbReference type="ARBA" id="ARBA00022475"/>
    </source>
</evidence>
<dbReference type="PANTHER" id="PTHR40077">
    <property type="entry name" value="MEMBRANE PROTEIN-RELATED"/>
    <property type="match status" value="1"/>
</dbReference>
<comment type="caution">
    <text evidence="8">The sequence shown here is derived from an EMBL/GenBank/DDBJ whole genome shotgun (WGS) entry which is preliminary data.</text>
</comment>
<evidence type="ECO:0000313" key="8">
    <source>
        <dbReference type="EMBL" id="MFC6152987.1"/>
    </source>
</evidence>
<feature type="transmembrane region" description="Helical" evidence="6">
    <location>
        <begin position="67"/>
        <end position="86"/>
    </location>
</feature>
<evidence type="ECO:0000256" key="4">
    <source>
        <dbReference type="ARBA" id="ARBA00022989"/>
    </source>
</evidence>